<name>A0A9N7V9L8_PLEPL</name>
<evidence type="ECO:0000313" key="1">
    <source>
        <dbReference type="EMBL" id="CAB1445427.1"/>
    </source>
</evidence>
<reference evidence="1" key="1">
    <citation type="submission" date="2020-03" db="EMBL/GenBank/DDBJ databases">
        <authorList>
            <person name="Weist P."/>
        </authorList>
    </citation>
    <scope>NUCLEOTIDE SEQUENCE</scope>
</reference>
<keyword evidence="2" id="KW-1185">Reference proteome</keyword>
<comment type="caution">
    <text evidence="1">The sequence shown here is derived from an EMBL/GenBank/DDBJ whole genome shotgun (WGS) entry which is preliminary data.</text>
</comment>
<evidence type="ECO:0000313" key="2">
    <source>
        <dbReference type="Proteomes" id="UP001153269"/>
    </source>
</evidence>
<dbReference type="EMBL" id="CADEAL010003658">
    <property type="protein sequence ID" value="CAB1445427.1"/>
    <property type="molecule type" value="Genomic_DNA"/>
</dbReference>
<organism evidence="1 2">
    <name type="scientific">Pleuronectes platessa</name>
    <name type="common">European plaice</name>
    <dbReference type="NCBI Taxonomy" id="8262"/>
    <lineage>
        <taxon>Eukaryota</taxon>
        <taxon>Metazoa</taxon>
        <taxon>Chordata</taxon>
        <taxon>Craniata</taxon>
        <taxon>Vertebrata</taxon>
        <taxon>Euteleostomi</taxon>
        <taxon>Actinopterygii</taxon>
        <taxon>Neopterygii</taxon>
        <taxon>Teleostei</taxon>
        <taxon>Neoteleostei</taxon>
        <taxon>Acanthomorphata</taxon>
        <taxon>Carangaria</taxon>
        <taxon>Pleuronectiformes</taxon>
        <taxon>Pleuronectoidei</taxon>
        <taxon>Pleuronectidae</taxon>
        <taxon>Pleuronectes</taxon>
    </lineage>
</organism>
<dbReference type="Proteomes" id="UP001153269">
    <property type="component" value="Unassembled WGS sequence"/>
</dbReference>
<gene>
    <name evidence="1" type="ORF">PLEPLA_LOCUS33158</name>
</gene>
<sequence>MRLLSDPASSFGSLSLAMTPPPEDEVAAQLQRLVDQCCHGNNYCKQVLSLYQLSKCLARGHFGKKEERRIDG</sequence>
<protein>
    <submittedName>
        <fullName evidence="1">Uncharacterized protein</fullName>
    </submittedName>
</protein>
<dbReference type="AlphaFoldDB" id="A0A9N7V9L8"/>
<proteinExistence type="predicted"/>
<accession>A0A9N7V9L8</accession>